<feature type="region of interest" description="Disordered" evidence="1">
    <location>
        <begin position="14"/>
        <end position="39"/>
    </location>
</feature>
<reference evidence="3" key="1">
    <citation type="submission" date="2016-11" db="UniProtKB">
        <authorList>
            <consortium name="WormBaseParasite"/>
        </authorList>
    </citation>
    <scope>IDENTIFICATION</scope>
</reference>
<name>A0A1I7UQE8_9PELO</name>
<organism evidence="2 3">
    <name type="scientific">Caenorhabditis tropicalis</name>
    <dbReference type="NCBI Taxonomy" id="1561998"/>
    <lineage>
        <taxon>Eukaryota</taxon>
        <taxon>Metazoa</taxon>
        <taxon>Ecdysozoa</taxon>
        <taxon>Nematoda</taxon>
        <taxon>Chromadorea</taxon>
        <taxon>Rhabditida</taxon>
        <taxon>Rhabditina</taxon>
        <taxon>Rhabditomorpha</taxon>
        <taxon>Rhabditoidea</taxon>
        <taxon>Rhabditidae</taxon>
        <taxon>Peloderinae</taxon>
        <taxon>Caenorhabditis</taxon>
    </lineage>
</organism>
<feature type="region of interest" description="Disordered" evidence="1">
    <location>
        <begin position="67"/>
        <end position="94"/>
    </location>
</feature>
<dbReference type="WBParaSite" id="Csp11.Scaffold630.g18306.t1">
    <property type="protein sequence ID" value="Csp11.Scaffold630.g18306.t1"/>
    <property type="gene ID" value="Csp11.Scaffold630.g18306"/>
</dbReference>
<sequence>MGLAATWTTIGDWGTIGQRPGQIRQEGFQQRRSSWQGSQSQKTILYCKSQKNNEVVVKGSKWTKRHFFGRSRTPRQRGLETEDGASKRRFGSSC</sequence>
<accession>A0A1I7UQE8</accession>
<protein>
    <submittedName>
        <fullName evidence="3">Secreted protein</fullName>
    </submittedName>
</protein>
<evidence type="ECO:0000313" key="2">
    <source>
        <dbReference type="Proteomes" id="UP000095282"/>
    </source>
</evidence>
<feature type="compositionally biased region" description="Basic and acidic residues" evidence="1">
    <location>
        <begin position="77"/>
        <end position="86"/>
    </location>
</feature>
<evidence type="ECO:0000256" key="1">
    <source>
        <dbReference type="SAM" id="MobiDB-lite"/>
    </source>
</evidence>
<evidence type="ECO:0000313" key="3">
    <source>
        <dbReference type="WBParaSite" id="Csp11.Scaffold630.g18306.t1"/>
    </source>
</evidence>
<dbReference type="AlphaFoldDB" id="A0A1I7UQE8"/>
<dbReference type="Proteomes" id="UP000095282">
    <property type="component" value="Unplaced"/>
</dbReference>
<keyword evidence="2" id="KW-1185">Reference proteome</keyword>
<proteinExistence type="predicted"/>
<feature type="compositionally biased region" description="Low complexity" evidence="1">
    <location>
        <begin position="30"/>
        <end position="39"/>
    </location>
</feature>